<evidence type="ECO:0000313" key="2">
    <source>
        <dbReference type="EMBL" id="CZR58580.1"/>
    </source>
</evidence>
<name>A0A1L7X0Q0_9HELO</name>
<evidence type="ECO:0000313" key="3">
    <source>
        <dbReference type="Proteomes" id="UP000184330"/>
    </source>
</evidence>
<protein>
    <submittedName>
        <fullName evidence="2">Uncharacterized protein</fullName>
    </submittedName>
</protein>
<accession>A0A1L7X0Q0</accession>
<feature type="compositionally biased region" description="Low complexity" evidence="1">
    <location>
        <begin position="37"/>
        <end position="51"/>
    </location>
</feature>
<reference evidence="2 3" key="1">
    <citation type="submission" date="2016-03" db="EMBL/GenBank/DDBJ databases">
        <authorList>
            <person name="Ploux O."/>
        </authorList>
    </citation>
    <scope>NUCLEOTIDE SEQUENCE [LARGE SCALE GENOMIC DNA]</scope>
    <source>
        <strain evidence="2 3">UAMH 11012</strain>
    </source>
</reference>
<organism evidence="2 3">
    <name type="scientific">Phialocephala subalpina</name>
    <dbReference type="NCBI Taxonomy" id="576137"/>
    <lineage>
        <taxon>Eukaryota</taxon>
        <taxon>Fungi</taxon>
        <taxon>Dikarya</taxon>
        <taxon>Ascomycota</taxon>
        <taxon>Pezizomycotina</taxon>
        <taxon>Leotiomycetes</taxon>
        <taxon>Helotiales</taxon>
        <taxon>Mollisiaceae</taxon>
        <taxon>Phialocephala</taxon>
        <taxon>Phialocephala fortinii species complex</taxon>
    </lineage>
</organism>
<proteinExistence type="predicted"/>
<feature type="region of interest" description="Disordered" evidence="1">
    <location>
        <begin position="30"/>
        <end position="87"/>
    </location>
</feature>
<dbReference type="AlphaFoldDB" id="A0A1L7X0Q0"/>
<keyword evidence="3" id="KW-1185">Reference proteome</keyword>
<gene>
    <name evidence="2" type="ORF">PAC_08472</name>
</gene>
<dbReference type="EMBL" id="FJOG01000012">
    <property type="protein sequence ID" value="CZR58580.1"/>
    <property type="molecule type" value="Genomic_DNA"/>
</dbReference>
<evidence type="ECO:0000256" key="1">
    <source>
        <dbReference type="SAM" id="MobiDB-lite"/>
    </source>
</evidence>
<dbReference type="Proteomes" id="UP000184330">
    <property type="component" value="Unassembled WGS sequence"/>
</dbReference>
<sequence>MDVVASKDVKVEDEAKTWTFEVEVSRLRKEVETDGDVGASAASVPTPSSPVQTMDRQIDNGLARQLPLDSLSATTPRCSRKPQPDEGLWAKEKIPLVEHPAGEVEVLPQLPHPTAVEVAAPSLSRSHQDEGYARLSPPRFDVKSPKPLEQRLDIQTLVKGQTIKLEKDKIKREEEEKEINLIELTPSPPRHKSKRGEKLTYDNVVKEEVKEH</sequence>
<feature type="region of interest" description="Disordered" evidence="1">
    <location>
        <begin position="121"/>
        <end position="147"/>
    </location>
</feature>